<name>A0A0D6PF42_9PROT</name>
<keyword evidence="1" id="KW-0812">Transmembrane</keyword>
<accession>A0A0D6PF42</accession>
<keyword evidence="1" id="KW-1133">Transmembrane helix</keyword>
<comment type="caution">
    <text evidence="3">The sequence shown here is derived from an EMBL/GenBank/DDBJ whole genome shotgun (WGS) entry which is preliminary data.</text>
</comment>
<dbReference type="EMBL" id="BANC01000021">
    <property type="protein sequence ID" value="GAN79479.1"/>
    <property type="molecule type" value="Genomic_DNA"/>
</dbReference>
<evidence type="ECO:0000313" key="4">
    <source>
        <dbReference type="Proteomes" id="UP000032668"/>
    </source>
</evidence>
<gene>
    <name evidence="3" type="ORF">Aam_021_067</name>
</gene>
<dbReference type="CDD" id="cd09110">
    <property type="entry name" value="PLDc_CLS_1"/>
    <property type="match status" value="1"/>
</dbReference>
<evidence type="ECO:0000313" key="3">
    <source>
        <dbReference type="EMBL" id="GAN79479.1"/>
    </source>
</evidence>
<proteinExistence type="predicted"/>
<reference evidence="3 4" key="1">
    <citation type="submission" date="2012-11" db="EMBL/GenBank/DDBJ databases">
        <title>Whole genome sequence of Acidocella aminolytica 101 = DSM 11237.</title>
        <authorList>
            <person name="Azuma Y."/>
            <person name="Higashiura N."/>
            <person name="Hirakawa H."/>
            <person name="Matsushita K."/>
        </authorList>
    </citation>
    <scope>NUCLEOTIDE SEQUENCE [LARGE SCALE GENOMIC DNA]</scope>
    <source>
        <strain evidence="4">101 / DSM 11237</strain>
    </source>
</reference>
<feature type="transmembrane region" description="Helical" evidence="1">
    <location>
        <begin position="442"/>
        <end position="460"/>
    </location>
</feature>
<dbReference type="STRING" id="1120923.SAMN02746095_00566"/>
<protein>
    <submittedName>
        <fullName evidence="3">Phospholipase D/transphosphatidylase</fullName>
    </submittedName>
</protein>
<dbReference type="CDD" id="cd09159">
    <property type="entry name" value="PLDc_ybhO_like_2"/>
    <property type="match status" value="1"/>
</dbReference>
<dbReference type="Gene3D" id="3.30.870.10">
    <property type="entry name" value="Endonuclease Chain A"/>
    <property type="match status" value="2"/>
</dbReference>
<keyword evidence="1" id="KW-0472">Membrane</keyword>
<dbReference type="PANTHER" id="PTHR21248:SF22">
    <property type="entry name" value="PHOSPHOLIPASE D"/>
    <property type="match status" value="1"/>
</dbReference>
<dbReference type="AlphaFoldDB" id="A0A0D6PF42"/>
<feature type="domain" description="Phospholipase D-like" evidence="2">
    <location>
        <begin position="40"/>
        <end position="142"/>
    </location>
</feature>
<dbReference type="Proteomes" id="UP000032668">
    <property type="component" value="Unassembled WGS sequence"/>
</dbReference>
<dbReference type="SUPFAM" id="SSF56024">
    <property type="entry name" value="Phospholipase D/nuclease"/>
    <property type="match status" value="2"/>
</dbReference>
<evidence type="ECO:0000259" key="2">
    <source>
        <dbReference type="Pfam" id="PF13091"/>
    </source>
</evidence>
<sequence length="472" mass="50997">MDMLEALAGHSFYRVAEGWPSTGNLARLLKDGPQTYAAWLEAIERAEKFVNLENYIFQEDSTGEKFARALLAAAARGIRCRLLYDWLGCRNRTSSSFWQKLRDGGVEVRCYNAPQLLHPLRWISRDHRKVLCVDGVLAFTGGLCIGHDWVGDPAKGIPPWRDTAIELKGPAVGYIDAAFEDSWLAAHEGRGLATGVPPPVSGQECVPGLEVSVIAGRPDSMGLYRLEQLVAEIVQHSLWLTDGYFVATTAYVRALSGAAQAGVDVRLLVPGSSDMPLVGALSKSAYRPLLEAGVRVFEWNGPMVHAKTAVADGCWTRIGSSNSNLASWITNRELDVTIKSQVLARQMEAMFESDMANSTEVVLMRGVSGLRRPVASSQHGRSAGKNTRRLFSGAIGLSSTLAASFTKRRVLGPEEALVLLSGGAGLILLGLAVLLLPQVFAGLFGIAAIAPGIGLLLRAIRLWRSGLRSHGR</sequence>
<keyword evidence="4" id="KW-1185">Reference proteome</keyword>
<dbReference type="PANTHER" id="PTHR21248">
    <property type="entry name" value="CARDIOLIPIN SYNTHASE"/>
    <property type="match status" value="1"/>
</dbReference>
<dbReference type="Pfam" id="PF13091">
    <property type="entry name" value="PLDc_2"/>
    <property type="match status" value="2"/>
</dbReference>
<feature type="transmembrane region" description="Helical" evidence="1">
    <location>
        <begin position="416"/>
        <end position="436"/>
    </location>
</feature>
<dbReference type="InterPro" id="IPR025202">
    <property type="entry name" value="PLD-like_dom"/>
</dbReference>
<evidence type="ECO:0000256" key="1">
    <source>
        <dbReference type="SAM" id="Phobius"/>
    </source>
</evidence>
<dbReference type="GO" id="GO:0006793">
    <property type="term" value="P:phosphorus metabolic process"/>
    <property type="evidence" value="ECO:0007669"/>
    <property type="project" value="UniProtKB-ARBA"/>
</dbReference>
<organism evidence="3 4">
    <name type="scientific">Acidocella aminolytica 101 = DSM 11237</name>
    <dbReference type="NCBI Taxonomy" id="1120923"/>
    <lineage>
        <taxon>Bacteria</taxon>
        <taxon>Pseudomonadati</taxon>
        <taxon>Pseudomonadota</taxon>
        <taxon>Alphaproteobacteria</taxon>
        <taxon>Acetobacterales</taxon>
        <taxon>Acidocellaceae</taxon>
        <taxon>Acidocella</taxon>
    </lineage>
</organism>
<dbReference type="RefSeq" id="WP_048877928.1">
    <property type="nucleotide sequence ID" value="NZ_BAPR01000028.1"/>
</dbReference>
<feature type="domain" description="Phospholipase D-like" evidence="2">
    <location>
        <begin position="235"/>
        <end position="354"/>
    </location>
</feature>